<sequence>DVPTPAMERGVRLEPMIIDAAAEILGCEMTRNIEVLHPGGIFAVNLDGCTRGPSPSVIVEAKSVASFDGWGEAGTDQVPDHYLIQVMFQLMVCRAAAAPDRHDFAWCAAAKINAFTGNLEVRLYRVDYDAALAETIETECLKFWERHVRPKIAPPDAPKNADTFRRILRQDGKTVELPSEWGIEYREIHKKINDLQADLEAVRARILARMGDADTALLGG</sequence>
<comment type="caution">
    <text evidence="2">The sequence shown here is derived from an EMBL/GenBank/DDBJ whole genome shotgun (WGS) entry which is preliminary data.</text>
</comment>
<feature type="non-terminal residue" evidence="2">
    <location>
        <position position="1"/>
    </location>
</feature>
<keyword evidence="2" id="KW-0378">Hydrolase</keyword>
<gene>
    <name evidence="2" type="ORF">B1A_11840</name>
</gene>
<feature type="non-terminal residue" evidence="2">
    <location>
        <position position="220"/>
    </location>
</feature>
<evidence type="ECO:0000313" key="2">
    <source>
        <dbReference type="EMBL" id="EQD55714.1"/>
    </source>
</evidence>
<reference evidence="2" key="1">
    <citation type="submission" date="2013-08" db="EMBL/GenBank/DDBJ databases">
        <authorList>
            <person name="Mendez C."/>
            <person name="Richter M."/>
            <person name="Ferrer M."/>
            <person name="Sanchez J."/>
        </authorList>
    </citation>
    <scope>NUCLEOTIDE SEQUENCE</scope>
</reference>
<protein>
    <submittedName>
        <fullName evidence="2">Phage-related protein endonuclease-like protein</fullName>
    </submittedName>
</protein>
<evidence type="ECO:0000259" key="1">
    <source>
        <dbReference type="Pfam" id="PF09588"/>
    </source>
</evidence>
<dbReference type="InterPro" id="IPR019080">
    <property type="entry name" value="YqaJ_viral_recombinase"/>
</dbReference>
<accession>T1BR61</accession>
<dbReference type="SUPFAM" id="SSF52980">
    <property type="entry name" value="Restriction endonuclease-like"/>
    <property type="match status" value="1"/>
</dbReference>
<name>T1BR61_9ZZZZ</name>
<dbReference type="GO" id="GO:0004519">
    <property type="term" value="F:endonuclease activity"/>
    <property type="evidence" value="ECO:0007669"/>
    <property type="project" value="UniProtKB-KW"/>
</dbReference>
<dbReference type="Gene3D" id="3.90.320.10">
    <property type="match status" value="1"/>
</dbReference>
<dbReference type="AlphaFoldDB" id="T1BR61"/>
<keyword evidence="2" id="KW-0540">Nuclease</keyword>
<proteinExistence type="predicted"/>
<dbReference type="InterPro" id="IPR011335">
    <property type="entry name" value="Restrct_endonuc-II-like"/>
</dbReference>
<dbReference type="Pfam" id="PF09588">
    <property type="entry name" value="YqaJ"/>
    <property type="match status" value="1"/>
</dbReference>
<keyword evidence="2" id="KW-0255">Endonuclease</keyword>
<reference evidence="2" key="2">
    <citation type="journal article" date="2014" name="ISME J.">
        <title>Microbial stratification in low pH oxic and suboxic macroscopic growths along an acid mine drainage.</title>
        <authorList>
            <person name="Mendez-Garcia C."/>
            <person name="Mesa V."/>
            <person name="Sprenger R.R."/>
            <person name="Richter M."/>
            <person name="Diez M.S."/>
            <person name="Solano J."/>
            <person name="Bargiela R."/>
            <person name="Golyshina O.V."/>
            <person name="Manteca A."/>
            <person name="Ramos J.L."/>
            <person name="Gallego J.R."/>
            <person name="Llorente I."/>
            <person name="Martins Dos Santos V.A."/>
            <person name="Jensen O.N."/>
            <person name="Pelaez A.I."/>
            <person name="Sanchez J."/>
            <person name="Ferrer M."/>
        </authorList>
    </citation>
    <scope>NUCLEOTIDE SEQUENCE</scope>
</reference>
<organism evidence="2">
    <name type="scientific">mine drainage metagenome</name>
    <dbReference type="NCBI Taxonomy" id="410659"/>
    <lineage>
        <taxon>unclassified sequences</taxon>
        <taxon>metagenomes</taxon>
        <taxon>ecological metagenomes</taxon>
    </lineage>
</organism>
<dbReference type="InterPro" id="IPR011604">
    <property type="entry name" value="PDDEXK-like_dom_sf"/>
</dbReference>
<dbReference type="EMBL" id="AUZX01008513">
    <property type="protein sequence ID" value="EQD55714.1"/>
    <property type="molecule type" value="Genomic_DNA"/>
</dbReference>
<feature type="domain" description="YqaJ viral recombinase" evidence="1">
    <location>
        <begin position="4"/>
        <end position="93"/>
    </location>
</feature>